<dbReference type="Proteomes" id="UP000268014">
    <property type="component" value="Unassembled WGS sequence"/>
</dbReference>
<keyword evidence="2" id="KW-1185">Reference proteome</keyword>
<protein>
    <submittedName>
        <fullName evidence="1">Uncharacterized protein</fullName>
    </submittedName>
</protein>
<evidence type="ECO:0000313" key="1">
    <source>
        <dbReference type="EMBL" id="VDO05245.1"/>
    </source>
</evidence>
<sequence>MRFLSFLRSLLFNRLEHVLRLGFLLLYCFENVFRFRLLLLHSFENILSWKVDLCGAVNHSLWRFFLELRRFFLFLLSFIEHRQNITEHILAFHLFDLSYFGGCRRWNCSRRHFVNFL</sequence>
<dbReference type="AlphaFoldDB" id="A0A3P7VV74"/>
<reference evidence="1 2" key="1">
    <citation type="submission" date="2018-11" db="EMBL/GenBank/DDBJ databases">
        <authorList>
            <consortium name="Pathogen Informatics"/>
        </authorList>
    </citation>
    <scope>NUCLEOTIDE SEQUENCE [LARGE SCALE GENOMIC DNA]</scope>
    <source>
        <strain evidence="1 2">MHpl1</strain>
    </source>
</reference>
<dbReference type="EMBL" id="UZAF01000256">
    <property type="protein sequence ID" value="VDO05245.1"/>
    <property type="molecule type" value="Genomic_DNA"/>
</dbReference>
<gene>
    <name evidence="1" type="ORF">HPLM_LOCUS383</name>
</gene>
<accession>A0A3P7VV74</accession>
<name>A0A3P7VV74_HAEPC</name>
<evidence type="ECO:0000313" key="2">
    <source>
        <dbReference type="Proteomes" id="UP000268014"/>
    </source>
</evidence>
<proteinExistence type="predicted"/>
<organism evidence="1 2">
    <name type="scientific">Haemonchus placei</name>
    <name type="common">Barber's pole worm</name>
    <dbReference type="NCBI Taxonomy" id="6290"/>
    <lineage>
        <taxon>Eukaryota</taxon>
        <taxon>Metazoa</taxon>
        <taxon>Ecdysozoa</taxon>
        <taxon>Nematoda</taxon>
        <taxon>Chromadorea</taxon>
        <taxon>Rhabditida</taxon>
        <taxon>Rhabditina</taxon>
        <taxon>Rhabditomorpha</taxon>
        <taxon>Strongyloidea</taxon>
        <taxon>Trichostrongylidae</taxon>
        <taxon>Haemonchus</taxon>
    </lineage>
</organism>